<dbReference type="EMBL" id="BMBA01000003">
    <property type="protein sequence ID" value="GFZ32496.1"/>
    <property type="molecule type" value="Genomic_DNA"/>
</dbReference>
<proteinExistence type="predicted"/>
<accession>A0ABQ1ECW1</accession>
<evidence type="ECO:0000256" key="1">
    <source>
        <dbReference type="SAM" id="SignalP"/>
    </source>
</evidence>
<feature type="domain" description="Alginate lyase 2" evidence="2">
    <location>
        <begin position="204"/>
        <end position="419"/>
    </location>
</feature>
<feature type="signal peptide" evidence="1">
    <location>
        <begin position="1"/>
        <end position="25"/>
    </location>
</feature>
<dbReference type="InterPro" id="IPR014895">
    <property type="entry name" value="Alginate_lyase_2"/>
</dbReference>
<organism evidence="3 4">
    <name type="scientific">Clostridium zeae</name>
    <dbReference type="NCBI Taxonomy" id="2759022"/>
    <lineage>
        <taxon>Bacteria</taxon>
        <taxon>Bacillati</taxon>
        <taxon>Bacillota</taxon>
        <taxon>Clostridia</taxon>
        <taxon>Eubacteriales</taxon>
        <taxon>Clostridiaceae</taxon>
        <taxon>Clostridium</taxon>
    </lineage>
</organism>
<dbReference type="Proteomes" id="UP000663802">
    <property type="component" value="Unassembled WGS sequence"/>
</dbReference>
<dbReference type="SUPFAM" id="SSF49899">
    <property type="entry name" value="Concanavalin A-like lectins/glucanases"/>
    <property type="match status" value="1"/>
</dbReference>
<keyword evidence="4" id="KW-1185">Reference proteome</keyword>
<evidence type="ECO:0000313" key="3">
    <source>
        <dbReference type="EMBL" id="GFZ32496.1"/>
    </source>
</evidence>
<dbReference type="InterPro" id="IPR013320">
    <property type="entry name" value="ConA-like_dom_sf"/>
</dbReference>
<sequence length="419" mass="44309">MIKSFKKRTAIALTAALLLMSSAFANKSASAAGLTLSSKMDYAAGTTSLGSSNLGTVTINYDITPTTNLIDGLVGYADSSTTVSDATSFAMIVRTNTSGYFDVRNGDVYQAVTNVPYSANNTYHVKITANMSGKTYSVWVTPPSGTATQIATNYAFRSDAPSTDDLGQICARSKSADNQFTVQNHVITGSTSVLNPNYAPGGNFDLSKWFLQLPTGSSGNVDTVSSAALQGQNGYTNPYYFYTDSTDGSMVMMDPKTGWTTSGSQHPRTEFHENTNGWSTSGTNILSATAKVTQVPSNTCIAQIFQAAPAPSKPLCELQYKNDGTVNLFLENTNQGGGGTTTQVGSVPLGTKFTYELKLQGTTITVKINGTASTFALPSTFIGENFYFKAGNYDQSATSGTPSTTPGTVVKFYALTITH</sequence>
<dbReference type="RefSeq" id="WP_206870787.1">
    <property type="nucleotide sequence ID" value="NZ_BMBA01000003.1"/>
</dbReference>
<name>A0ABQ1ECW1_9CLOT</name>
<reference evidence="3 4" key="1">
    <citation type="journal article" date="2021" name="Int. J. Syst. Evol. Microbiol.">
        <title>Clostridium zeae sp. nov., isolated from corn silage.</title>
        <authorList>
            <person name="Kobayashi H."/>
            <person name="Tanizawa Y."/>
            <person name="Yagura M."/>
            <person name="Sakamoto M."/>
            <person name="Ohkuma M."/>
            <person name="Tohno M."/>
        </authorList>
    </citation>
    <scope>NUCLEOTIDE SEQUENCE [LARGE SCALE GENOMIC DNA]</scope>
    <source>
        <strain evidence="3 4">CSC2</strain>
    </source>
</reference>
<comment type="caution">
    <text evidence="3">The sequence shown here is derived from an EMBL/GenBank/DDBJ whole genome shotgun (WGS) entry which is preliminary data.</text>
</comment>
<dbReference type="Pfam" id="PF08787">
    <property type="entry name" value="Alginate_lyase2"/>
    <property type="match status" value="1"/>
</dbReference>
<protein>
    <recommendedName>
        <fullName evidence="2">Alginate lyase 2 domain-containing protein</fullName>
    </recommendedName>
</protein>
<evidence type="ECO:0000313" key="4">
    <source>
        <dbReference type="Proteomes" id="UP000663802"/>
    </source>
</evidence>
<feature type="chain" id="PRO_5047479989" description="Alginate lyase 2 domain-containing protein" evidence="1">
    <location>
        <begin position="26"/>
        <end position="419"/>
    </location>
</feature>
<evidence type="ECO:0000259" key="2">
    <source>
        <dbReference type="Pfam" id="PF08787"/>
    </source>
</evidence>
<keyword evidence="1" id="KW-0732">Signal</keyword>
<gene>
    <name evidence="3" type="ORF">CSC2_30220</name>
</gene>
<dbReference type="Gene3D" id="2.60.120.200">
    <property type="match status" value="1"/>
</dbReference>